<keyword evidence="2" id="KW-1185">Reference proteome</keyword>
<dbReference type="Proteomes" id="UP001164726">
    <property type="component" value="Chromosome"/>
</dbReference>
<proteinExistence type="predicted"/>
<dbReference type="AlphaFoldDB" id="A0A9E8LXZ7"/>
<accession>A0A9E8LXZ7</accession>
<gene>
    <name evidence="1" type="ORF">OE105_09005</name>
</gene>
<name>A0A9E8LXZ7_9BACI</name>
<dbReference type="RefSeq" id="WP_275419876.1">
    <property type="nucleotide sequence ID" value="NZ_CP106877.1"/>
</dbReference>
<dbReference type="KEGG" id="fhl:OE105_09005"/>
<dbReference type="EMBL" id="CP106877">
    <property type="protein sequence ID" value="WAA11757.1"/>
    <property type="molecule type" value="Genomic_DNA"/>
</dbReference>
<evidence type="ECO:0000313" key="2">
    <source>
        <dbReference type="Proteomes" id="UP001164726"/>
    </source>
</evidence>
<evidence type="ECO:0000313" key="1">
    <source>
        <dbReference type="EMBL" id="WAA11757.1"/>
    </source>
</evidence>
<protein>
    <submittedName>
        <fullName evidence="1">YtzH-like family protein</fullName>
    </submittedName>
</protein>
<dbReference type="Pfam" id="PF14165">
    <property type="entry name" value="YtzH"/>
    <property type="match status" value="1"/>
</dbReference>
<sequence>MPLHYTDQLQLLKDLLEDHQFDGYGTVNEYEQIKRLIDSLMANEQLDEQTKNVLQEIYDYGQLGKNTEPNVLIENYKEQLSEWIDQIGSYS</sequence>
<dbReference type="InterPro" id="IPR025547">
    <property type="entry name" value="YtzH"/>
</dbReference>
<organism evidence="1 2">
    <name type="scientific">Fervidibacillus halotolerans</name>
    <dbReference type="NCBI Taxonomy" id="2980027"/>
    <lineage>
        <taxon>Bacteria</taxon>
        <taxon>Bacillati</taxon>
        <taxon>Bacillota</taxon>
        <taxon>Bacilli</taxon>
        <taxon>Bacillales</taxon>
        <taxon>Bacillaceae</taxon>
        <taxon>Fervidibacillus</taxon>
    </lineage>
</organism>
<reference evidence="1" key="1">
    <citation type="submission" date="2022-09" db="EMBL/GenBank/DDBJ databases">
        <title>Complete Genomes of Fervidibacillus albus and Fervidibacillus halotolerans isolated from tidal flat sediments.</title>
        <authorList>
            <person name="Kwon K.K."/>
            <person name="Yang S.-H."/>
            <person name="Park M.J."/>
            <person name="Oh H.-M."/>
        </authorList>
    </citation>
    <scope>NUCLEOTIDE SEQUENCE</scope>
    <source>
        <strain evidence="1">MEBiC13594</strain>
    </source>
</reference>